<evidence type="ECO:0000313" key="3">
    <source>
        <dbReference type="Proteomes" id="UP000324896"/>
    </source>
</evidence>
<proteinExistence type="predicted"/>
<accession>A0A1G6MNQ4</accession>
<evidence type="ECO:0000259" key="1">
    <source>
        <dbReference type="Pfam" id="PF08388"/>
    </source>
</evidence>
<feature type="domain" description="Group II intron maturase-specific" evidence="1">
    <location>
        <begin position="58"/>
        <end position="126"/>
    </location>
</feature>
<sequence length="155" mass="19112">MKIVMDTDRIKVLISRFKKQGSKRFEFLGFEFSWSTSLRGKDIIKRRTSRKKLRKSIKNFKEWCKMMRNQKFKTLFKKLNAKLRGYYNYYGIIGNYDSLEEFFNISLKILYKWLNRRSQRKSINWDKFEEIIGWYNVCKPRIVEKINRQLKFNFA</sequence>
<dbReference type="InterPro" id="IPR013597">
    <property type="entry name" value="Mat_intron_G2"/>
</dbReference>
<protein>
    <submittedName>
        <fullName evidence="2">Group II intron, maturase-specific domain</fullName>
    </submittedName>
</protein>
<gene>
    <name evidence="2" type="ORF">SAMN04488597_10917</name>
</gene>
<dbReference type="AlphaFoldDB" id="A0A1G6MNQ4"/>
<dbReference type="Pfam" id="PF08388">
    <property type="entry name" value="GIIM"/>
    <property type="match status" value="1"/>
</dbReference>
<evidence type="ECO:0000313" key="2">
    <source>
        <dbReference type="EMBL" id="SDC57159.1"/>
    </source>
</evidence>
<dbReference type="Proteomes" id="UP000324896">
    <property type="component" value="Unassembled WGS sequence"/>
</dbReference>
<name>A0A1G6MNQ4_9FIRM</name>
<organism evidence="2 3">
    <name type="scientific">Halanaerobium congolense</name>
    <dbReference type="NCBI Taxonomy" id="54121"/>
    <lineage>
        <taxon>Bacteria</taxon>
        <taxon>Bacillati</taxon>
        <taxon>Bacillota</taxon>
        <taxon>Clostridia</taxon>
        <taxon>Halanaerobiales</taxon>
        <taxon>Halanaerobiaceae</taxon>
        <taxon>Halanaerobium</taxon>
    </lineage>
</organism>
<reference evidence="2 3" key="1">
    <citation type="submission" date="2016-10" db="EMBL/GenBank/DDBJ databases">
        <authorList>
            <person name="Varghese N."/>
            <person name="Submissions S."/>
        </authorList>
    </citation>
    <scope>NUCLEOTIDE SEQUENCE [LARGE SCALE GENOMIC DNA]</scope>
    <source>
        <strain evidence="2 3">WG10</strain>
    </source>
</reference>
<dbReference type="EMBL" id="FMYT01000009">
    <property type="protein sequence ID" value="SDC57159.1"/>
    <property type="molecule type" value="Genomic_DNA"/>
</dbReference>